<dbReference type="Gene3D" id="3.30.1330.120">
    <property type="entry name" value="2-methylcitrate dehydratase PrpD"/>
    <property type="match status" value="1"/>
</dbReference>
<dbReference type="InterPro" id="IPR042188">
    <property type="entry name" value="MmgE/PrpD_sf_2"/>
</dbReference>
<dbReference type="InterPro" id="IPR036148">
    <property type="entry name" value="MmgE/PrpD_sf"/>
</dbReference>
<dbReference type="PANTHER" id="PTHR16943:SF8">
    <property type="entry name" value="2-METHYLCITRATE DEHYDRATASE"/>
    <property type="match status" value="1"/>
</dbReference>
<dbReference type="InterPro" id="IPR045337">
    <property type="entry name" value="MmgE_PrpD_C"/>
</dbReference>
<dbReference type="PANTHER" id="PTHR16943">
    <property type="entry name" value="2-METHYLCITRATE DEHYDRATASE-RELATED"/>
    <property type="match status" value="1"/>
</dbReference>
<proteinExistence type="inferred from homology"/>
<dbReference type="InterPro" id="IPR042183">
    <property type="entry name" value="MmgE/PrpD_sf_1"/>
</dbReference>
<organism evidence="3 4">
    <name type="scientific">Pseudomonas indica</name>
    <dbReference type="NCBI Taxonomy" id="137658"/>
    <lineage>
        <taxon>Bacteria</taxon>
        <taxon>Pseudomonadati</taxon>
        <taxon>Pseudomonadota</taxon>
        <taxon>Gammaproteobacteria</taxon>
        <taxon>Pseudomonadales</taxon>
        <taxon>Pseudomonadaceae</taxon>
        <taxon>Pseudomonas</taxon>
    </lineage>
</organism>
<comment type="similarity">
    <text evidence="1">Belongs to the PrpD family.</text>
</comment>
<accession>A0A1G8X727</accession>
<dbReference type="InterPro" id="IPR005656">
    <property type="entry name" value="MmgE_PrpD"/>
</dbReference>
<dbReference type="Gene3D" id="1.10.4100.10">
    <property type="entry name" value="2-methylcitrate dehydratase PrpD"/>
    <property type="match status" value="1"/>
</dbReference>
<feature type="domain" description="MmgE/PrpD C-terminal" evidence="2">
    <location>
        <begin position="2"/>
        <end position="157"/>
    </location>
</feature>
<dbReference type="SUPFAM" id="SSF103378">
    <property type="entry name" value="2-methylcitrate dehydratase PrpD"/>
    <property type="match status" value="1"/>
</dbReference>
<gene>
    <name evidence="3" type="ORF">SAMN05216186_10394</name>
</gene>
<protein>
    <submittedName>
        <fullName evidence="3">2-methylcitrate dehydratase</fullName>
    </submittedName>
</protein>
<sequence>MKDRLHEIDRIVITTHESAIRIISKVGPLANAADRDHCLQYMTAVPLIFGDLVAEHYEDDFHAAHPIIDELRAKMVIVEDERYSREYLEADKRSIANAVQVFFTDGCATEKVEVEYPIGHRRRRAEGVPLLEEKFKANLASRFPSQRCMQIFSLCQDRARLESMPVDRFMALFVI</sequence>
<name>A0A1G8X727_9PSED</name>
<evidence type="ECO:0000259" key="2">
    <source>
        <dbReference type="Pfam" id="PF19305"/>
    </source>
</evidence>
<evidence type="ECO:0000313" key="4">
    <source>
        <dbReference type="Proteomes" id="UP000198706"/>
    </source>
</evidence>
<reference evidence="3 4" key="1">
    <citation type="submission" date="2016-10" db="EMBL/GenBank/DDBJ databases">
        <authorList>
            <person name="de Groot N.N."/>
        </authorList>
    </citation>
    <scope>NUCLEOTIDE SEQUENCE [LARGE SCALE GENOMIC DNA]</scope>
    <source>
        <strain evidence="3 4">JCM 21544</strain>
    </source>
</reference>
<dbReference type="EMBL" id="FNFD01000003">
    <property type="protein sequence ID" value="SDJ86214.1"/>
    <property type="molecule type" value="Genomic_DNA"/>
</dbReference>
<evidence type="ECO:0000313" key="3">
    <source>
        <dbReference type="EMBL" id="SDJ86214.1"/>
    </source>
</evidence>
<evidence type="ECO:0000256" key="1">
    <source>
        <dbReference type="ARBA" id="ARBA00006174"/>
    </source>
</evidence>
<dbReference type="AlphaFoldDB" id="A0A1G8X727"/>
<dbReference type="Proteomes" id="UP000198706">
    <property type="component" value="Unassembled WGS sequence"/>
</dbReference>
<dbReference type="GO" id="GO:0016829">
    <property type="term" value="F:lyase activity"/>
    <property type="evidence" value="ECO:0007669"/>
    <property type="project" value="InterPro"/>
</dbReference>
<keyword evidence="4" id="KW-1185">Reference proteome</keyword>
<dbReference type="Pfam" id="PF19305">
    <property type="entry name" value="MmgE_PrpD_C"/>
    <property type="match status" value="1"/>
</dbReference>
<dbReference type="STRING" id="137658.SAMN05216186_10394"/>